<dbReference type="InterPro" id="IPR046839">
    <property type="entry name" value="ABC_toxin_N"/>
</dbReference>
<feature type="compositionally biased region" description="Polar residues" evidence="2">
    <location>
        <begin position="2300"/>
        <end position="2312"/>
    </location>
</feature>
<dbReference type="OrthoDB" id="4940706at2759"/>
<dbReference type="EMBL" id="AZHF01000010">
    <property type="protein sequence ID" value="OAA70032.1"/>
    <property type="molecule type" value="Genomic_DNA"/>
</dbReference>
<proteinExistence type="predicted"/>
<feature type="region of interest" description="Disordered" evidence="2">
    <location>
        <begin position="3374"/>
        <end position="3439"/>
    </location>
</feature>
<keyword evidence="1" id="KW-0175">Coiled coil</keyword>
<organism evidence="5 6">
    <name type="scientific">Akanthomyces lecanii RCEF 1005</name>
    <dbReference type="NCBI Taxonomy" id="1081108"/>
    <lineage>
        <taxon>Eukaryota</taxon>
        <taxon>Fungi</taxon>
        <taxon>Dikarya</taxon>
        <taxon>Ascomycota</taxon>
        <taxon>Pezizomycotina</taxon>
        <taxon>Sordariomycetes</taxon>
        <taxon>Hypocreomycetidae</taxon>
        <taxon>Hypocreales</taxon>
        <taxon>Cordycipitaceae</taxon>
        <taxon>Akanthomyces</taxon>
        <taxon>Cordyceps confragosa</taxon>
    </lineage>
</organism>
<feature type="region of interest" description="Disordered" evidence="2">
    <location>
        <begin position="2254"/>
        <end position="2312"/>
    </location>
</feature>
<keyword evidence="6" id="KW-1185">Reference proteome</keyword>
<evidence type="ECO:0000256" key="1">
    <source>
        <dbReference type="SAM" id="Coils"/>
    </source>
</evidence>
<reference evidence="5 6" key="1">
    <citation type="journal article" date="2016" name="Genome Biol. Evol.">
        <title>Divergent and convergent evolution of fungal pathogenicity.</title>
        <authorList>
            <person name="Shang Y."/>
            <person name="Xiao G."/>
            <person name="Zheng P."/>
            <person name="Cen K."/>
            <person name="Zhan S."/>
            <person name="Wang C."/>
        </authorList>
    </citation>
    <scope>NUCLEOTIDE SEQUENCE [LARGE SCALE GENOMIC DNA]</scope>
    <source>
        <strain evidence="5 6">RCEF 1005</strain>
    </source>
</reference>
<evidence type="ECO:0000313" key="5">
    <source>
        <dbReference type="EMBL" id="OAA70032.1"/>
    </source>
</evidence>
<evidence type="ECO:0000259" key="4">
    <source>
        <dbReference type="Pfam" id="PF20220"/>
    </source>
</evidence>
<protein>
    <submittedName>
        <fullName evidence="5">Insecticidal toxin complex protein</fullName>
    </submittedName>
</protein>
<gene>
    <name evidence="5" type="ORF">LEL_09848</name>
</gene>
<feature type="domain" description="ABC toxin N-terminal" evidence="4">
    <location>
        <begin position="2084"/>
        <end position="2183"/>
    </location>
</feature>
<dbReference type="InterPro" id="IPR040840">
    <property type="entry name" value="TcA_TcB_BD"/>
</dbReference>
<evidence type="ECO:0000256" key="2">
    <source>
        <dbReference type="SAM" id="MobiDB-lite"/>
    </source>
</evidence>
<feature type="domain" description="Tc toxin complex TcA C-terminal TcB-binding" evidence="3">
    <location>
        <begin position="3013"/>
        <end position="3313"/>
    </location>
</feature>
<dbReference type="STRING" id="1081108.A0A162JJU9"/>
<accession>A0A162JJU9</accession>
<feature type="coiled-coil region" evidence="1">
    <location>
        <begin position="3008"/>
        <end position="3042"/>
    </location>
</feature>
<evidence type="ECO:0000259" key="3">
    <source>
        <dbReference type="Pfam" id="PF18276"/>
    </source>
</evidence>
<dbReference type="Pfam" id="PF18276">
    <property type="entry name" value="TcA_TcB_BD"/>
    <property type="match status" value="1"/>
</dbReference>
<sequence length="3572" mass="397517">MTNSEFLIVRIIPTRPVTASAFRAALNKITITASDKTVFNAGNDRALGKATGLADQPIDAVTPIPPLKVVAGEPPTLQPSIIQHFSIKNNERIPELSMSSTATAVVVINRAGLTQPDKEYPTPTSYDVSLTLTQDSTQPTVASRQQVVDFNVQISNEHLVTDQLSYISRAAEVYLSIDVPQAPLDPGTAIYAAAADGTPPSFTYMVKAIDNVLGKDSPTGATSLENMKVYLSTAQARQVAAELVNNRLLDPPPTAPYPSWNSVLYLEKNDRVFFEDMFTVDTPGGQIANQTTDQSRTKFEGDRASYYALRTSDGIQLANYVYSAIFAIYAEFYSFNAQRAVITIPVKANAQHSTSVSLPSMPLSGTNGAALAPSFTVPAAYFYALTTTHAITQDFDTRMKILLTASSDSLGNSLGLAIDQGVLGQKSSADGLIWRDSSLESVPTVHINQLQAIRRIAALQASVRDTLPELVQPAANTSVKKMITDWLQFIGTDADLPQKVWYRPENAKDYLTVILEVIVPGDETLISTILTDLRLPPESGTGLGLVIQNVTDLSNVTETQWLEFFQRHDGLLPRKYLLGDLKGRVHTLVQDVTKVLFTSPAPQSLGDLPPQLAIPTLAGTLDKDVLVNFLNQSNFSLTDDLDDTKLTQYKAQALQIFKSEQIASFVTSAVQELWTLYRMTDLTGISKELRFSYMEALHARGFTSIEKVKLVGSTQFPLAMAGTVAFPRAGDIFTKAGALQSDSGNTDPEPGYTFSPVNSGDLTNCEPPCHLSPFGPFQYLKQLLGLPCGAQTVGDVLAIRRGPLSNLMVNASNMDTQLPVVDVVNENLESLVSNLTANSGAIYNTDNAGLTSIDVQSIEPLVIPAGLTEDGILKALPQHSSPHLPQDQPVVYTALASSVAGPDLPYSQSLDISRNYLSTLGTSRFDVTRLFHRDTTEFAPDASKEPAEFQRFLWRLPVRYDIALEYLGVSPEEASSVYGGNMTSALAMELLGMSLRGNEESSTRLLQVSDFISQAGITYCEFLELQKCGFIQFNAGEVYKDYPACLPCCDEDVVISFPGERSQAGELLKLLIFIRLWKNLRRPCGATVTMNVLADICKMLKLFTDTNVNPDFLRQFASLLMLHNFWCLPWAEEQATASQIDQPDARTTLLSIWSGNGTDTDGFQWAVEAIFSGIEKHAVQHYKCPKRFASWKKLIASNLDALAELAGFVENKWYSTPTCTIRFVEILTKLYASNFTVGEILFLFTTRKHLRADDPFPFTEDDESLDDPLNVPEDDENHGLWALRRKLLEVEVCDADAECWSWYKIESTLEELGYRPHEELFSLQYLAEHFFPEILEECGGDVSRKSRYFTTALRNSSPQIWYPINHCSPFSYQSNGGDRELAQLRVKLPLRDEDVLKFLKETRQLSHQEASAVQTLYWQARAALAPFALLFTNFNHAAEYMVQEPCVRKRFNFFTKEVAKFKKRCRVIARHLHSAVHSATEFDSAECECSDEPECDCTGMKAAWRVLLSLIADENKAFSAWEDPTDAGAPPTDFQWDFKFSGGAFAALLGLIGTGIEGDYLGSDPSIVWKELRGGLSAWDDECNYWNTPIPTVLPDLALQQSDKQSSFVSFKNGFALDQDTGRVLSGGEPFTAIWKGELMVEKGGCYHFAISCNCRHDGGSHDHESHHAQDSHQDNRSYCQCGCEANKQWAVKLRRGDKNWNLLTRGPNPEGVPETYSKQIPLRAGVYRITIVYRQPEPDFDDDDDLSKIHTGVKISYKGPDTYECLEEVPVSALYIQCKDGPLWPQESLMAGSTQVINSRYIPTLRDIRRTYQRAFKSVLFAHRFCLSACISHCEGESELGYLLNNQESFQGSSYYWDTETGTYKVHHVDFNFNFLPVTDAYRPPSVDEDQRVEPTQKRQTALFDWFERIFDYTVLRSEVRSICGPALWIFFHHVTFDSPQKVDQLLRYLGMEIKLAPLVLEYFAPPPDGLFKISDSQNLTALGDERWATRVWKAKRWLDHIQRSFYAPITELALCRPALWSASPDPNEPVDGLAGNINLTRFVQRSCLGKTDAETRLREVVGLSNGLRLRARHALLQFLRFNGKSTEEISDYLLLDVSVDIGETTTRVNDLVVAAQRFVQRAILGLEAEFLVDAETLKTWECEFSTFEKWQARQRRIWYYENWLQWDEAKRLSKSEGYQSLDKALVSGITTVANLAENMNWDGTGALPAQPGREPLPSAHAFVLAAQRQALDEGLSLMGQPDRSAMPTWLAPVQPINSVGPPERTPNPPRETPRLTAGSPDQSSEEAEVTRTGDGEGEQSTATITPTSLDDTLPGASSLKSIPLWVQAALRLGVRFIRVAASSVPIALPYSKRTEQPPLCCDCGYRHEPTIDEYYFWLEDNLRFDPTDIAASQNADLHDNVPGVSGSTGNTPQIDPRTIQADPTSDWDAPTAELLHWKSEPLVHLRWMKVHRGALQDSRRSTEGIPLADADLDALFLDLRGRSFDSLLFNVKRNDTSTGFRFDIATDTAIPIPEPVPSPPPAALPISQKLINNLAAFPYFLYYNGGMPLVPVGTFSASMVIASSLRADCQYQASTYWLKLVYDPLSRDNTWMQCPTLSSSAGQRILVLDEDDSKSSDLFSSTAALVKILQAEGESEVSALAERGRFPQDSTCCRTAPVKLAKATGRAVTMDYVETLIAWADSFRCLNSLEADQQADTLLSVAARILGKKPKDVAAVDLTGGKMTLTAFQSSQPPLNPKLLRLFDAVGDGLSMVRAGINKRRLRNGALGRDRATWGSHRRFDTGPVFQPAMGDRGCDGLCVFSCSQTYRYSSILPKAFQWTAIVKATGAALLSAIEKADAEALSSIRTAQERQMTELGLDISKNQYRAADWDVQALDKQMQGALTRLQYYQKLISDGLNFSEMGYLFGTEASMASRTSANVSDGVGQGMASVPDMWVGVAGVAGSPLQFQQMPMGVKMGTGFAAAARILNTVGDISSSNAGMQNTQGSWDRRTQEWQHQCDVITYEIQQIKRQRLAARRRLEVSRRELDNTERNIEHQAEVQDFLRDKFSKYELYLYLQQENAALYNKTFTAAVEVAREAQQAAAYELGDPSLDLIPSAASVWDSLHSGLVAGEKLELAVQSLDRAYMNKNCREYELAKHISLRLHFPASFVMLATTGCCEVDIPEWLFDLDYPGHYMRRIKTVSLTMPCLAGPYTGIHCKLQQLQSSIRQRPQMETCSDCCCAGKGKAETPSGACIHDPCVATRYAGTEAIATSTGQNDSGLFEVSFADTRYLPFEYSGAVSRWRLELPRENNQFDFDSLSDVIMHISFTAREGGPEFQRQRQEVAQKHLPADGLRFFDIRHEMQEAWSVLKRNEKCEGCTWKEKCRSGECDSKCVCESKPSGRAHGDSDDGRSHHGRERDSHHSGGEEHRKHPHERESERRQRSHHQQRRHKKRSFELQLSRQMFPYATACHTIIMTGLHILIDIKDCDGDALEVFHMVYVPPHKSATCPDTKKVPFVRTARGLWRGNVQFAAPIAVPDLGPREARGLSKGLIGTFDVPCELKNVCKAWLLCDYEVVKREEGCSLPGRC</sequence>
<comment type="caution">
    <text evidence="5">The sequence shown here is derived from an EMBL/GenBank/DDBJ whole genome shotgun (WGS) entry which is preliminary data.</text>
</comment>
<name>A0A162JJU9_CORDF</name>
<dbReference type="Pfam" id="PF20220">
    <property type="entry name" value="ABC_toxin_N"/>
    <property type="match status" value="1"/>
</dbReference>
<dbReference type="Proteomes" id="UP000076881">
    <property type="component" value="Unassembled WGS sequence"/>
</dbReference>
<evidence type="ECO:0000313" key="6">
    <source>
        <dbReference type="Proteomes" id="UP000076881"/>
    </source>
</evidence>
<feature type="compositionally biased region" description="Basic residues" evidence="2">
    <location>
        <begin position="3425"/>
        <end position="3437"/>
    </location>
</feature>
<feature type="compositionally biased region" description="Basic and acidic residues" evidence="2">
    <location>
        <begin position="3387"/>
        <end position="3424"/>
    </location>
</feature>